<feature type="domain" description="Carrier" evidence="3">
    <location>
        <begin position="19"/>
        <end position="95"/>
    </location>
</feature>
<dbReference type="InterPro" id="IPR036736">
    <property type="entry name" value="ACP-like_sf"/>
</dbReference>
<sequence>MPYIQRILGVKSINGLRMYKENELYTKVVDFIGKVLNDLDYEGDISDELNLDSMNTIKIVVMLEDKFDVIFEDEELIFDNFKTIQSIVRLIESKIM</sequence>
<dbReference type="Pfam" id="PF00550">
    <property type="entry name" value="PP-binding"/>
    <property type="match status" value="1"/>
</dbReference>
<evidence type="ECO:0000313" key="5">
    <source>
        <dbReference type="Proteomes" id="UP000198972"/>
    </source>
</evidence>
<dbReference type="PROSITE" id="PS50075">
    <property type="entry name" value="CARRIER"/>
    <property type="match status" value="1"/>
</dbReference>
<evidence type="ECO:0000256" key="1">
    <source>
        <dbReference type="ARBA" id="ARBA00022450"/>
    </source>
</evidence>
<organism evidence="4 5">
    <name type="scientific">Fontibacillus panacisegetis</name>
    <dbReference type="NCBI Taxonomy" id="670482"/>
    <lineage>
        <taxon>Bacteria</taxon>
        <taxon>Bacillati</taxon>
        <taxon>Bacillota</taxon>
        <taxon>Bacilli</taxon>
        <taxon>Bacillales</taxon>
        <taxon>Paenibacillaceae</taxon>
        <taxon>Fontibacillus</taxon>
    </lineage>
</organism>
<protein>
    <submittedName>
        <fullName evidence="4">Phosphopantetheine attachment site</fullName>
    </submittedName>
</protein>
<dbReference type="SUPFAM" id="SSF47336">
    <property type="entry name" value="ACP-like"/>
    <property type="match status" value="1"/>
</dbReference>
<keyword evidence="5" id="KW-1185">Reference proteome</keyword>
<dbReference type="PROSITE" id="PS00012">
    <property type="entry name" value="PHOSPHOPANTETHEINE"/>
    <property type="match status" value="1"/>
</dbReference>
<evidence type="ECO:0000256" key="2">
    <source>
        <dbReference type="ARBA" id="ARBA00022553"/>
    </source>
</evidence>
<evidence type="ECO:0000313" key="4">
    <source>
        <dbReference type="EMBL" id="SDF91400.1"/>
    </source>
</evidence>
<dbReference type="OrthoDB" id="1495744at2"/>
<dbReference type="InterPro" id="IPR009081">
    <property type="entry name" value="PP-bd_ACP"/>
</dbReference>
<dbReference type="Gene3D" id="1.10.1200.10">
    <property type="entry name" value="ACP-like"/>
    <property type="match status" value="1"/>
</dbReference>
<keyword evidence="1" id="KW-0596">Phosphopantetheine</keyword>
<dbReference type="AlphaFoldDB" id="A0A1G7Q1A1"/>
<dbReference type="Proteomes" id="UP000198972">
    <property type="component" value="Unassembled WGS sequence"/>
</dbReference>
<gene>
    <name evidence="4" type="ORF">SAMN04488542_12047</name>
</gene>
<name>A0A1G7Q1A1_9BACL</name>
<keyword evidence="2" id="KW-0597">Phosphoprotein</keyword>
<accession>A0A1G7Q1A1</accession>
<evidence type="ECO:0000259" key="3">
    <source>
        <dbReference type="PROSITE" id="PS50075"/>
    </source>
</evidence>
<dbReference type="InterPro" id="IPR006162">
    <property type="entry name" value="Ppantetheine_attach_site"/>
</dbReference>
<dbReference type="EMBL" id="FNBG01000020">
    <property type="protein sequence ID" value="SDF91400.1"/>
    <property type="molecule type" value="Genomic_DNA"/>
</dbReference>
<dbReference type="STRING" id="670482.SAMN04488542_12047"/>
<reference evidence="4 5" key="1">
    <citation type="submission" date="2016-10" db="EMBL/GenBank/DDBJ databases">
        <authorList>
            <person name="de Groot N.N."/>
        </authorList>
    </citation>
    <scope>NUCLEOTIDE SEQUENCE [LARGE SCALE GENOMIC DNA]</scope>
    <source>
        <strain evidence="4 5">DSM 28129</strain>
    </source>
</reference>
<proteinExistence type="predicted"/>